<dbReference type="AlphaFoldDB" id="A0A8J2L9V4"/>
<evidence type="ECO:0000313" key="4">
    <source>
        <dbReference type="Proteomes" id="UP000708208"/>
    </source>
</evidence>
<evidence type="ECO:0000256" key="1">
    <source>
        <dbReference type="SAM" id="MobiDB-lite"/>
    </source>
</evidence>
<feature type="compositionally biased region" description="Acidic residues" evidence="1">
    <location>
        <begin position="44"/>
        <end position="57"/>
    </location>
</feature>
<evidence type="ECO:0000256" key="2">
    <source>
        <dbReference type="SAM" id="SignalP"/>
    </source>
</evidence>
<sequence>MKFFVEYLILLCLIYYTSSQDTSTTSDAINTSDLSTNSPTQLPEDNDTESNSETNTE</sequence>
<protein>
    <submittedName>
        <fullName evidence="3">Uncharacterized protein</fullName>
    </submittedName>
</protein>
<evidence type="ECO:0000313" key="3">
    <source>
        <dbReference type="EMBL" id="CAG7818659.1"/>
    </source>
</evidence>
<comment type="caution">
    <text evidence="3">The sequence shown here is derived from an EMBL/GenBank/DDBJ whole genome shotgun (WGS) entry which is preliminary data.</text>
</comment>
<feature type="compositionally biased region" description="Polar residues" evidence="1">
    <location>
        <begin position="28"/>
        <end position="43"/>
    </location>
</feature>
<feature type="chain" id="PRO_5035222870" evidence="2">
    <location>
        <begin position="20"/>
        <end position="57"/>
    </location>
</feature>
<feature type="region of interest" description="Disordered" evidence="1">
    <location>
        <begin position="20"/>
        <end position="57"/>
    </location>
</feature>
<organism evidence="3 4">
    <name type="scientific">Allacma fusca</name>
    <dbReference type="NCBI Taxonomy" id="39272"/>
    <lineage>
        <taxon>Eukaryota</taxon>
        <taxon>Metazoa</taxon>
        <taxon>Ecdysozoa</taxon>
        <taxon>Arthropoda</taxon>
        <taxon>Hexapoda</taxon>
        <taxon>Collembola</taxon>
        <taxon>Symphypleona</taxon>
        <taxon>Sminthuridae</taxon>
        <taxon>Allacma</taxon>
    </lineage>
</organism>
<keyword evidence="4" id="KW-1185">Reference proteome</keyword>
<accession>A0A8J2L9V4</accession>
<feature type="non-terminal residue" evidence="3">
    <location>
        <position position="1"/>
    </location>
</feature>
<dbReference type="EMBL" id="CAJVCH010427008">
    <property type="protein sequence ID" value="CAG7818659.1"/>
    <property type="molecule type" value="Genomic_DNA"/>
</dbReference>
<dbReference type="Proteomes" id="UP000708208">
    <property type="component" value="Unassembled WGS sequence"/>
</dbReference>
<gene>
    <name evidence="3" type="ORF">AFUS01_LOCUS29146</name>
</gene>
<reference evidence="3" key="1">
    <citation type="submission" date="2021-06" db="EMBL/GenBank/DDBJ databases">
        <authorList>
            <person name="Hodson N. C."/>
            <person name="Mongue J. A."/>
            <person name="Jaron S. K."/>
        </authorList>
    </citation>
    <scope>NUCLEOTIDE SEQUENCE</scope>
</reference>
<proteinExistence type="predicted"/>
<keyword evidence="2" id="KW-0732">Signal</keyword>
<name>A0A8J2L9V4_9HEXA</name>
<feature type="signal peptide" evidence="2">
    <location>
        <begin position="1"/>
        <end position="19"/>
    </location>
</feature>